<dbReference type="EMBL" id="CP012333">
    <property type="protein sequence ID" value="AKV02553.1"/>
    <property type="molecule type" value="Genomic_DNA"/>
</dbReference>
<name>A0A0K1Q9Y8_9BACT</name>
<proteinExistence type="predicted"/>
<reference evidence="1 2" key="1">
    <citation type="submission" date="2015-08" db="EMBL/GenBank/DDBJ databases">
        <authorList>
            <person name="Babu N.S."/>
            <person name="Beckwith C.J."/>
            <person name="Beseler K.G."/>
            <person name="Brison A."/>
            <person name="Carone J.V."/>
            <person name="Caskin T.P."/>
            <person name="Diamond M."/>
            <person name="Durham M.E."/>
            <person name="Foxe J.M."/>
            <person name="Go M."/>
            <person name="Henderson B.A."/>
            <person name="Jones I.B."/>
            <person name="McGettigan J.A."/>
            <person name="Micheletti S.J."/>
            <person name="Nasrallah M.E."/>
            <person name="Ortiz D."/>
            <person name="Piller C.R."/>
            <person name="Privatt S.R."/>
            <person name="Schneider S.L."/>
            <person name="Sharp S."/>
            <person name="Smith T.C."/>
            <person name="Stanton J.D."/>
            <person name="Ullery H.E."/>
            <person name="Wilson R.J."/>
            <person name="Serrano M.G."/>
            <person name="Buck G."/>
            <person name="Lee V."/>
            <person name="Wang Y."/>
            <person name="Carvalho R."/>
            <person name="Voegtly L."/>
            <person name="Shi R."/>
            <person name="Duckworth R."/>
            <person name="Johnson A."/>
            <person name="Loviza R."/>
            <person name="Walstead R."/>
            <person name="Shah Z."/>
            <person name="Kiflezghi M."/>
            <person name="Wade K."/>
            <person name="Ball S.L."/>
            <person name="Bradley K.W."/>
            <person name="Asai D.J."/>
            <person name="Bowman C.A."/>
            <person name="Russell D.A."/>
            <person name="Pope W.H."/>
            <person name="Jacobs-Sera D."/>
            <person name="Hendrix R.W."/>
            <person name="Hatfull G.F."/>
        </authorList>
    </citation>
    <scope>NUCLEOTIDE SEQUENCE [LARGE SCALE GENOMIC DNA]</scope>
    <source>
        <strain evidence="1 2">DSM 27648</strain>
    </source>
</reference>
<gene>
    <name evidence="1" type="ORF">AKJ09_09216</name>
</gene>
<dbReference type="AlphaFoldDB" id="A0A0K1Q9Y8"/>
<dbReference type="KEGG" id="llu:AKJ09_09216"/>
<dbReference type="Proteomes" id="UP000064967">
    <property type="component" value="Chromosome"/>
</dbReference>
<evidence type="ECO:0000313" key="1">
    <source>
        <dbReference type="EMBL" id="AKV02553.1"/>
    </source>
</evidence>
<accession>A0A0K1Q9Y8</accession>
<sequence>MGRQGPTVVRATSGTASFRMLAPPFAVFCDNLPDEPP</sequence>
<evidence type="ECO:0000313" key="2">
    <source>
        <dbReference type="Proteomes" id="UP000064967"/>
    </source>
</evidence>
<organism evidence="1 2">
    <name type="scientific">Labilithrix luteola</name>
    <dbReference type="NCBI Taxonomy" id="1391654"/>
    <lineage>
        <taxon>Bacteria</taxon>
        <taxon>Pseudomonadati</taxon>
        <taxon>Myxococcota</taxon>
        <taxon>Polyangia</taxon>
        <taxon>Polyangiales</taxon>
        <taxon>Labilitrichaceae</taxon>
        <taxon>Labilithrix</taxon>
    </lineage>
</organism>
<keyword evidence="2" id="KW-1185">Reference proteome</keyword>
<protein>
    <submittedName>
        <fullName evidence="1">Uncharacterized protein</fullName>
    </submittedName>
</protein>